<comment type="caution">
    <text evidence="1">The sequence shown here is derived from an EMBL/GenBank/DDBJ whole genome shotgun (WGS) entry which is preliminary data.</text>
</comment>
<protein>
    <submittedName>
        <fullName evidence="1">Uncharacterized protein</fullName>
    </submittedName>
</protein>
<reference evidence="1 2" key="1">
    <citation type="submission" date="2024-01" db="EMBL/GenBank/DDBJ databases">
        <title>The genomes of 5 underutilized Papilionoideae crops provide insights into root nodulation and disease resistanc.</title>
        <authorList>
            <person name="Yuan L."/>
        </authorList>
    </citation>
    <scope>NUCLEOTIDE SEQUENCE [LARGE SCALE GENOMIC DNA]</scope>
    <source>
        <strain evidence="1">ZHUSHIDOU_FW_LH</strain>
        <tissue evidence="1">Leaf</tissue>
    </source>
</reference>
<evidence type="ECO:0000313" key="1">
    <source>
        <dbReference type="EMBL" id="KAK7282224.1"/>
    </source>
</evidence>
<dbReference type="Proteomes" id="UP001372338">
    <property type="component" value="Unassembled WGS sequence"/>
</dbReference>
<name>A0AAN9FT50_CROPI</name>
<accession>A0AAN9FT50</accession>
<proteinExistence type="predicted"/>
<sequence>MIVYLLLKLHEAVCKVFQNEYDTLAVFHTHAGPVYVHSSCQSPTPKEESMEALEVSKTLNKLWEDCSRD</sequence>
<dbReference type="AlphaFoldDB" id="A0AAN9FT50"/>
<dbReference type="EMBL" id="JAYWIO010000002">
    <property type="protein sequence ID" value="KAK7282224.1"/>
    <property type="molecule type" value="Genomic_DNA"/>
</dbReference>
<keyword evidence="2" id="KW-1185">Reference proteome</keyword>
<gene>
    <name evidence="1" type="ORF">RIF29_10844</name>
</gene>
<evidence type="ECO:0000313" key="2">
    <source>
        <dbReference type="Proteomes" id="UP001372338"/>
    </source>
</evidence>
<organism evidence="1 2">
    <name type="scientific">Crotalaria pallida</name>
    <name type="common">Smooth rattlebox</name>
    <name type="synonym">Crotalaria striata</name>
    <dbReference type="NCBI Taxonomy" id="3830"/>
    <lineage>
        <taxon>Eukaryota</taxon>
        <taxon>Viridiplantae</taxon>
        <taxon>Streptophyta</taxon>
        <taxon>Embryophyta</taxon>
        <taxon>Tracheophyta</taxon>
        <taxon>Spermatophyta</taxon>
        <taxon>Magnoliopsida</taxon>
        <taxon>eudicotyledons</taxon>
        <taxon>Gunneridae</taxon>
        <taxon>Pentapetalae</taxon>
        <taxon>rosids</taxon>
        <taxon>fabids</taxon>
        <taxon>Fabales</taxon>
        <taxon>Fabaceae</taxon>
        <taxon>Papilionoideae</taxon>
        <taxon>50 kb inversion clade</taxon>
        <taxon>genistoids sensu lato</taxon>
        <taxon>core genistoids</taxon>
        <taxon>Crotalarieae</taxon>
        <taxon>Crotalaria</taxon>
    </lineage>
</organism>